<name>A0A7I8DXL7_9FIRM</name>
<feature type="transmembrane region" description="Helical" evidence="8">
    <location>
        <begin position="125"/>
        <end position="147"/>
    </location>
</feature>
<feature type="transmembrane region" description="Helical" evidence="8">
    <location>
        <begin position="21"/>
        <end position="50"/>
    </location>
</feature>
<dbReference type="InterPro" id="IPR011606">
    <property type="entry name" value="Brnchd-chn_aa_trnsp_permease"/>
</dbReference>
<dbReference type="PANTHER" id="PTHR34979:SF1">
    <property type="entry name" value="INNER MEMBRANE PROTEIN YGAZ"/>
    <property type="match status" value="1"/>
</dbReference>
<evidence type="ECO:0000256" key="3">
    <source>
        <dbReference type="ARBA" id="ARBA00022448"/>
    </source>
</evidence>
<keyword evidence="7 8" id="KW-0472">Membrane</keyword>
<evidence type="ECO:0000256" key="7">
    <source>
        <dbReference type="ARBA" id="ARBA00023136"/>
    </source>
</evidence>
<proteinExistence type="inferred from homology"/>
<evidence type="ECO:0000256" key="5">
    <source>
        <dbReference type="ARBA" id="ARBA00022692"/>
    </source>
</evidence>
<keyword evidence="6 8" id="KW-1133">Transmembrane helix</keyword>
<sequence>MKNKEIIKKAFEKSIPILCSYLFVSIAYGVMMNEAGFAWHVALLVSFLIYTGAFQFLLITLLSGGTSLLTIGVTALLMNSRQLFYSLSFIDVFNKMKQKWYMIFTMTDETYAVNCNLEDQDKEQVMFYVALFSRCYWLIGTVLGAVLGNLIPFDLTGIDFCMTALFIIIFMDQLEKNKDHFPAVVGIVIAIICLIVFGSQNFMLPSLIISSMILLVKQGGTFYE</sequence>
<evidence type="ECO:0000256" key="2">
    <source>
        <dbReference type="ARBA" id="ARBA00010735"/>
    </source>
</evidence>
<evidence type="ECO:0000256" key="4">
    <source>
        <dbReference type="ARBA" id="ARBA00022475"/>
    </source>
</evidence>
<dbReference type="Proteomes" id="UP000593842">
    <property type="component" value="Chromosome"/>
</dbReference>
<evidence type="ECO:0000256" key="6">
    <source>
        <dbReference type="ARBA" id="ARBA00022989"/>
    </source>
</evidence>
<feature type="transmembrane region" description="Helical" evidence="8">
    <location>
        <begin position="183"/>
        <end position="216"/>
    </location>
</feature>
<keyword evidence="5 8" id="KW-0812">Transmembrane</keyword>
<dbReference type="GeneID" id="70579529"/>
<dbReference type="EMBL" id="AP024085">
    <property type="protein sequence ID" value="BCL57382.1"/>
    <property type="molecule type" value="Genomic_DNA"/>
</dbReference>
<evidence type="ECO:0000256" key="8">
    <source>
        <dbReference type="SAM" id="Phobius"/>
    </source>
</evidence>
<evidence type="ECO:0000313" key="9">
    <source>
        <dbReference type="EMBL" id="BCL57382.1"/>
    </source>
</evidence>
<dbReference type="KEGG" id="fit:Fi14EGH31_10940"/>
<keyword evidence="4" id="KW-1003">Cell membrane</keyword>
<dbReference type="AlphaFoldDB" id="A0A7I8DXL7"/>
<accession>A0A7I8DXL7</accession>
<dbReference type="GO" id="GO:0005886">
    <property type="term" value="C:plasma membrane"/>
    <property type="evidence" value="ECO:0007669"/>
    <property type="project" value="UniProtKB-SubCell"/>
</dbReference>
<comment type="similarity">
    <text evidence="2">Belongs to the AzlC family.</text>
</comment>
<gene>
    <name evidence="9" type="ORF">Fi14EGH31_10940</name>
</gene>
<dbReference type="GO" id="GO:1903785">
    <property type="term" value="P:L-valine transmembrane transport"/>
    <property type="evidence" value="ECO:0007669"/>
    <property type="project" value="TreeGrafter"/>
</dbReference>
<comment type="subcellular location">
    <subcellularLocation>
        <location evidence="1">Cell membrane</location>
        <topology evidence="1">Multi-pass membrane protein</topology>
    </subcellularLocation>
</comment>
<feature type="transmembrane region" description="Helical" evidence="8">
    <location>
        <begin position="153"/>
        <end position="171"/>
    </location>
</feature>
<dbReference type="Pfam" id="PF03591">
    <property type="entry name" value="AzlC"/>
    <property type="match status" value="1"/>
</dbReference>
<reference evidence="9" key="1">
    <citation type="journal article" date="2020" name="Microbiol. Resour. Announc.">
        <title>Complete Genome Sequence of Faecalibacillus intestinalis JCM 34082, Isolated from Feces from a Healthy Japanese Female.</title>
        <authorList>
            <person name="Sakamoto M."/>
            <person name="Ikeyama N."/>
            <person name="Toyoda A."/>
            <person name="Murakami T."/>
            <person name="Mori H."/>
            <person name="Ohkuma M."/>
        </authorList>
    </citation>
    <scope>NUCLEOTIDE SEQUENCE</scope>
    <source>
        <strain evidence="9">14EGH31</strain>
    </source>
</reference>
<keyword evidence="3" id="KW-0813">Transport</keyword>
<evidence type="ECO:0000256" key="1">
    <source>
        <dbReference type="ARBA" id="ARBA00004651"/>
    </source>
</evidence>
<dbReference type="PANTHER" id="PTHR34979">
    <property type="entry name" value="INNER MEMBRANE PROTEIN YGAZ"/>
    <property type="match status" value="1"/>
</dbReference>
<feature type="transmembrane region" description="Helical" evidence="8">
    <location>
        <begin position="56"/>
        <end position="78"/>
    </location>
</feature>
<organism evidence="9">
    <name type="scientific">Faecalibacillus intestinalis</name>
    <dbReference type="NCBI Taxonomy" id="1982626"/>
    <lineage>
        <taxon>Bacteria</taxon>
        <taxon>Bacillati</taxon>
        <taxon>Bacillota</taxon>
        <taxon>Erysipelotrichia</taxon>
        <taxon>Erysipelotrichales</taxon>
        <taxon>Coprobacillaceae</taxon>
        <taxon>Faecalibacillus</taxon>
    </lineage>
</organism>
<dbReference type="RefSeq" id="WP_200765233.1">
    <property type="nucleotide sequence ID" value="NZ_AP024085.1"/>
</dbReference>
<protein>
    <submittedName>
        <fullName evidence="9">Branched-chain amino acid transporter AzlC</fullName>
    </submittedName>
</protein>